<evidence type="ECO:0008006" key="3">
    <source>
        <dbReference type="Google" id="ProtNLM"/>
    </source>
</evidence>
<accession>A0ABP9LU62</accession>
<evidence type="ECO:0000313" key="2">
    <source>
        <dbReference type="Proteomes" id="UP001500353"/>
    </source>
</evidence>
<proteinExistence type="predicted"/>
<evidence type="ECO:0000313" key="1">
    <source>
        <dbReference type="EMBL" id="GAA5085427.1"/>
    </source>
</evidence>
<name>A0ABP9LU62_9FLAO</name>
<dbReference type="InterPro" id="IPR028218">
    <property type="entry name" value="Toxin-JAB1"/>
</dbReference>
<organism evidence="1 2">
    <name type="scientific">Chryseobacterium ginsengisoli</name>
    <dbReference type="NCBI Taxonomy" id="363853"/>
    <lineage>
        <taxon>Bacteria</taxon>
        <taxon>Pseudomonadati</taxon>
        <taxon>Bacteroidota</taxon>
        <taxon>Flavobacteriia</taxon>
        <taxon>Flavobacteriales</taxon>
        <taxon>Weeksellaceae</taxon>
        <taxon>Chryseobacterium group</taxon>
        <taxon>Chryseobacterium</taxon>
    </lineage>
</organism>
<dbReference type="Pfam" id="PF15659">
    <property type="entry name" value="Toxin-JAB1"/>
    <property type="match status" value="1"/>
</dbReference>
<dbReference type="EMBL" id="BAABHX010000001">
    <property type="protein sequence ID" value="GAA5085427.1"/>
    <property type="molecule type" value="Genomic_DNA"/>
</dbReference>
<reference evidence="2" key="1">
    <citation type="journal article" date="2019" name="Int. J. Syst. Evol. Microbiol.">
        <title>The Global Catalogue of Microorganisms (GCM) 10K type strain sequencing project: providing services to taxonomists for standard genome sequencing and annotation.</title>
        <authorList>
            <consortium name="The Broad Institute Genomics Platform"/>
            <consortium name="The Broad Institute Genome Sequencing Center for Infectious Disease"/>
            <person name="Wu L."/>
            <person name="Ma J."/>
        </authorList>
    </citation>
    <scope>NUCLEOTIDE SEQUENCE [LARGE SCALE GENOMIC DNA]</scope>
    <source>
        <strain evidence="2">JCM 18019</strain>
    </source>
</reference>
<gene>
    <name evidence="1" type="ORF">GCM10023210_06240</name>
</gene>
<sequence length="410" mass="46425">MNMKRSLQITLLLLVTLGINGTFAQKKSSSRTKTEKPYVNPVKLTKEERARPYMDEVLKSHDELTPEEAERRRKNIEAGNPFKKYGYYPKVATLSKGKYLEFHDMDSIVSIGSIRYNKKTKDIIEFREIDLSDPDAQPYLDTAGRWFSPDPLSEEFSNWSPYNFVFNNPISNIDPDGRAPLTDYKLLQNGEVQRLNPLDGSEKRKDDRLFTTDASGKVTSQSSVFTVDKKSAGEVSIIGQLSQTNDGKLSDSFGMALNPFFSEGFSKNLDTAFNLYNFLDNNTNSGIEFSLAQYSDKSGDYFQIATKHALNSSDIKSNRFSNDNLVWSAHNHDGKIGLDYMNVGNQWAQDKVTMNSIFRSNASKGLGFPRFFTVNDNNRMIEITGAGQNTSKTYPFNVQFLKSLQRVYGK</sequence>
<keyword evidence="2" id="KW-1185">Reference proteome</keyword>
<dbReference type="Gene3D" id="2.180.10.10">
    <property type="entry name" value="RHS repeat-associated core"/>
    <property type="match status" value="1"/>
</dbReference>
<protein>
    <recommendedName>
        <fullName evidence="3">RHS repeat-associated core domain-containing protein</fullName>
    </recommendedName>
</protein>
<comment type="caution">
    <text evidence="1">The sequence shown here is derived from an EMBL/GenBank/DDBJ whole genome shotgun (WGS) entry which is preliminary data.</text>
</comment>
<dbReference type="Proteomes" id="UP001500353">
    <property type="component" value="Unassembled WGS sequence"/>
</dbReference>